<reference evidence="2" key="1">
    <citation type="submission" date="2019-06" db="EMBL/GenBank/DDBJ databases">
        <authorList>
            <person name="Le Quere A."/>
            <person name="Colella S."/>
        </authorList>
    </citation>
    <scope>NUCLEOTIDE SEQUENCE</scope>
    <source>
        <strain evidence="2">EmedicaeMD41</strain>
    </source>
</reference>
<feature type="transmembrane region" description="Helical" evidence="1">
    <location>
        <begin position="20"/>
        <end position="36"/>
    </location>
</feature>
<name>A0A508WRI1_9HYPH</name>
<organism evidence="2">
    <name type="scientific">Sinorhizobium medicae</name>
    <dbReference type="NCBI Taxonomy" id="110321"/>
    <lineage>
        <taxon>Bacteria</taxon>
        <taxon>Pseudomonadati</taxon>
        <taxon>Pseudomonadota</taxon>
        <taxon>Alphaproteobacteria</taxon>
        <taxon>Hyphomicrobiales</taxon>
        <taxon>Rhizobiaceae</taxon>
        <taxon>Sinorhizobium/Ensifer group</taxon>
        <taxon>Sinorhizobium</taxon>
    </lineage>
</organism>
<keyword evidence="1" id="KW-0472">Membrane</keyword>
<keyword evidence="1" id="KW-0812">Transmembrane</keyword>
<dbReference type="GO" id="GO:0008168">
    <property type="term" value="F:methyltransferase activity"/>
    <property type="evidence" value="ECO:0007669"/>
    <property type="project" value="UniProtKB-KW"/>
</dbReference>
<dbReference type="Proteomes" id="UP000507954">
    <property type="component" value="Unassembled WGS sequence"/>
</dbReference>
<dbReference type="AlphaFoldDB" id="A0A508WRI1"/>
<dbReference type="Gene3D" id="1.20.120.1630">
    <property type="match status" value="1"/>
</dbReference>
<sequence>MQYAGIFVIVFGQLVDRPTVFTLALAPVIVWLLRLARYEEARLVKRLGDTYEDFRRRVPMLVPHLRGLSRMLSGGA</sequence>
<keyword evidence="2" id="KW-0489">Methyltransferase</keyword>
<evidence type="ECO:0000313" key="2">
    <source>
        <dbReference type="EMBL" id="VTZ59863.1"/>
    </source>
</evidence>
<dbReference type="EMBL" id="CABFNB010000033">
    <property type="protein sequence ID" value="VTZ59863.1"/>
    <property type="molecule type" value="Genomic_DNA"/>
</dbReference>
<keyword evidence="2" id="KW-0808">Transferase</keyword>
<gene>
    <name evidence="2" type="ORF">EMEDMD4_1280050</name>
</gene>
<evidence type="ECO:0000256" key="1">
    <source>
        <dbReference type="SAM" id="Phobius"/>
    </source>
</evidence>
<accession>A0A508WRI1</accession>
<proteinExistence type="predicted"/>
<keyword evidence="1" id="KW-1133">Transmembrane helix</keyword>
<dbReference type="GO" id="GO:0032259">
    <property type="term" value="P:methylation"/>
    <property type="evidence" value="ECO:0007669"/>
    <property type="project" value="UniProtKB-KW"/>
</dbReference>
<protein>
    <submittedName>
        <fullName evidence="2">Isoprenylcysteine carboxyl methyltransferase</fullName>
    </submittedName>
</protein>